<dbReference type="EMBL" id="KV748829">
    <property type="protein sequence ID" value="OCL12807.1"/>
    <property type="molecule type" value="Genomic_DNA"/>
</dbReference>
<proteinExistence type="predicted"/>
<feature type="chain" id="PRO_5034034834" evidence="2">
    <location>
        <begin position="22"/>
        <end position="144"/>
    </location>
</feature>
<feature type="compositionally biased region" description="Low complexity" evidence="1">
    <location>
        <begin position="61"/>
        <end position="75"/>
    </location>
</feature>
<keyword evidence="2" id="KW-0732">Signal</keyword>
<reference evidence="3 4" key="1">
    <citation type="journal article" date="2016" name="Nat. Commun.">
        <title>Ectomycorrhizal ecology is imprinted in the genome of the dominant symbiotic fungus Cenococcum geophilum.</title>
        <authorList>
            <consortium name="DOE Joint Genome Institute"/>
            <person name="Peter M."/>
            <person name="Kohler A."/>
            <person name="Ohm R.A."/>
            <person name="Kuo A."/>
            <person name="Krutzmann J."/>
            <person name="Morin E."/>
            <person name="Arend M."/>
            <person name="Barry K.W."/>
            <person name="Binder M."/>
            <person name="Choi C."/>
            <person name="Clum A."/>
            <person name="Copeland A."/>
            <person name="Grisel N."/>
            <person name="Haridas S."/>
            <person name="Kipfer T."/>
            <person name="LaButti K."/>
            <person name="Lindquist E."/>
            <person name="Lipzen A."/>
            <person name="Maire R."/>
            <person name="Meier B."/>
            <person name="Mihaltcheva S."/>
            <person name="Molinier V."/>
            <person name="Murat C."/>
            <person name="Poggeler S."/>
            <person name="Quandt C.A."/>
            <person name="Sperisen C."/>
            <person name="Tritt A."/>
            <person name="Tisserant E."/>
            <person name="Crous P.W."/>
            <person name="Henrissat B."/>
            <person name="Nehls U."/>
            <person name="Egli S."/>
            <person name="Spatafora J.W."/>
            <person name="Grigoriev I.V."/>
            <person name="Martin F.M."/>
        </authorList>
    </citation>
    <scope>NUCLEOTIDE SEQUENCE [LARGE SCALE GENOMIC DNA]</scope>
    <source>
        <strain evidence="3 4">CBS 207.34</strain>
    </source>
</reference>
<accession>A0A8E2F8Y0</accession>
<dbReference type="OrthoDB" id="3797734at2759"/>
<organism evidence="3 4">
    <name type="scientific">Glonium stellatum</name>
    <dbReference type="NCBI Taxonomy" id="574774"/>
    <lineage>
        <taxon>Eukaryota</taxon>
        <taxon>Fungi</taxon>
        <taxon>Dikarya</taxon>
        <taxon>Ascomycota</taxon>
        <taxon>Pezizomycotina</taxon>
        <taxon>Dothideomycetes</taxon>
        <taxon>Pleosporomycetidae</taxon>
        <taxon>Gloniales</taxon>
        <taxon>Gloniaceae</taxon>
        <taxon>Glonium</taxon>
    </lineage>
</organism>
<dbReference type="AlphaFoldDB" id="A0A8E2F8Y0"/>
<evidence type="ECO:0000313" key="3">
    <source>
        <dbReference type="EMBL" id="OCL12807.1"/>
    </source>
</evidence>
<evidence type="ECO:0000256" key="1">
    <source>
        <dbReference type="SAM" id="MobiDB-lite"/>
    </source>
</evidence>
<feature type="compositionally biased region" description="Polar residues" evidence="1">
    <location>
        <begin position="47"/>
        <end position="58"/>
    </location>
</feature>
<gene>
    <name evidence="3" type="ORF">AOQ84DRAFT_436750</name>
</gene>
<feature type="region of interest" description="Disordered" evidence="1">
    <location>
        <begin position="47"/>
        <end position="107"/>
    </location>
</feature>
<evidence type="ECO:0000313" key="4">
    <source>
        <dbReference type="Proteomes" id="UP000250140"/>
    </source>
</evidence>
<dbReference type="Proteomes" id="UP000250140">
    <property type="component" value="Unassembled WGS sequence"/>
</dbReference>
<keyword evidence="4" id="KW-1185">Reference proteome</keyword>
<sequence length="144" mass="14520">MNFHLQFFLLVTLLLCSLVLSTPHALPEVARAVSALVPTAYTDSRSANTQFGAPTTVGSAADSTATGETTRTANTVIEPSAGNGTMTPAPATESRSANTEIAGPSTAPSTTLATANYAPTMGPVGWDSALKIVVIVGVGMGIVG</sequence>
<evidence type="ECO:0000256" key="2">
    <source>
        <dbReference type="SAM" id="SignalP"/>
    </source>
</evidence>
<feature type="signal peptide" evidence="2">
    <location>
        <begin position="1"/>
        <end position="21"/>
    </location>
</feature>
<name>A0A8E2F8Y0_9PEZI</name>
<protein>
    <submittedName>
        <fullName evidence="3">Uncharacterized protein</fullName>
    </submittedName>
</protein>